<gene>
    <name evidence="1" type="ORF">R7226_18065</name>
</gene>
<dbReference type="RefSeq" id="WP_318598641.1">
    <property type="nucleotide sequence ID" value="NZ_JAWSTH010000051.1"/>
</dbReference>
<dbReference type="Proteomes" id="UP001284601">
    <property type="component" value="Unassembled WGS sequence"/>
</dbReference>
<evidence type="ECO:0000313" key="1">
    <source>
        <dbReference type="EMBL" id="MDW5596260.1"/>
    </source>
</evidence>
<sequence>MSDYRQHLRRLAVHDEALVKTIAADGSTFATAVLDERTAALLRVAATVAVDAAPASFQHAVATALAAGATSEQIVASLEAVAPVTGASRVVQCAPKVALALGYDVDAALERLDS</sequence>
<accession>A0ABU4HSG8</accession>
<name>A0ABU4HSG8_9ACTN</name>
<dbReference type="SUPFAM" id="SSF69118">
    <property type="entry name" value="AhpD-like"/>
    <property type="match status" value="1"/>
</dbReference>
<proteinExistence type="predicted"/>
<keyword evidence="2" id="KW-1185">Reference proteome</keyword>
<reference evidence="2" key="1">
    <citation type="submission" date="2023-07" db="EMBL/GenBank/DDBJ databases">
        <title>Conexibacter stalactiti sp. nov., isolated from stalactites in a lava cave and emended description of the genus Conexibacter.</title>
        <authorList>
            <person name="Lee S.D."/>
        </authorList>
    </citation>
    <scope>NUCLEOTIDE SEQUENCE [LARGE SCALE GENOMIC DNA]</scope>
    <source>
        <strain evidence="2">KCTC 39840</strain>
    </source>
</reference>
<dbReference type="EMBL" id="JAWSTH010000051">
    <property type="protein sequence ID" value="MDW5596260.1"/>
    <property type="molecule type" value="Genomic_DNA"/>
</dbReference>
<protein>
    <recommendedName>
        <fullName evidence="3">Carboxymuconolactone decarboxylase-like domain-containing protein</fullName>
    </recommendedName>
</protein>
<dbReference type="InterPro" id="IPR029032">
    <property type="entry name" value="AhpD-like"/>
</dbReference>
<organism evidence="1 2">
    <name type="scientific">Conexibacter stalactiti</name>
    <dbReference type="NCBI Taxonomy" id="1940611"/>
    <lineage>
        <taxon>Bacteria</taxon>
        <taxon>Bacillati</taxon>
        <taxon>Actinomycetota</taxon>
        <taxon>Thermoleophilia</taxon>
        <taxon>Solirubrobacterales</taxon>
        <taxon>Conexibacteraceae</taxon>
        <taxon>Conexibacter</taxon>
    </lineage>
</organism>
<evidence type="ECO:0000313" key="2">
    <source>
        <dbReference type="Proteomes" id="UP001284601"/>
    </source>
</evidence>
<comment type="caution">
    <text evidence="1">The sequence shown here is derived from an EMBL/GenBank/DDBJ whole genome shotgun (WGS) entry which is preliminary data.</text>
</comment>
<reference evidence="1 2" key="2">
    <citation type="submission" date="2023-10" db="EMBL/GenBank/DDBJ databases">
        <authorList>
            <person name="Han X.F."/>
        </authorList>
    </citation>
    <scope>NUCLEOTIDE SEQUENCE [LARGE SCALE GENOMIC DNA]</scope>
    <source>
        <strain evidence="1 2">KCTC 39840</strain>
    </source>
</reference>
<evidence type="ECO:0008006" key="3">
    <source>
        <dbReference type="Google" id="ProtNLM"/>
    </source>
</evidence>
<dbReference type="Gene3D" id="1.20.1290.10">
    <property type="entry name" value="AhpD-like"/>
    <property type="match status" value="1"/>
</dbReference>